<dbReference type="PANTHER" id="PTHR47941">
    <property type="entry name" value="PENTATRICOPEPTIDE REPEAT-CONTAINING PROTEIN 3, MITOCHONDRIAL"/>
    <property type="match status" value="1"/>
</dbReference>
<dbReference type="NCBIfam" id="TIGR00756">
    <property type="entry name" value="PPR"/>
    <property type="match status" value="1"/>
</dbReference>
<keyword evidence="2" id="KW-0677">Repeat</keyword>
<feature type="repeat" description="PPR" evidence="3">
    <location>
        <begin position="105"/>
        <end position="139"/>
    </location>
</feature>
<evidence type="ECO:0000256" key="3">
    <source>
        <dbReference type="PROSITE-ProRule" id="PRU00708"/>
    </source>
</evidence>
<sequence length="351" mass="38838">MIFSHDSLFFIYKRSLTLHYKGVERVYSGLIPADNACFLAQITEVLGEEWERHGCLDALEQMKIDGIKPNVVCYTLVSDGVVEEGKFEIVDKLFDKMLVLGLVPNIHTCNVYINGLCKQNKLEEGVKMLASMGELGLSHPQRLDPSVRVAEETRCVCYPLILTYFWESPFGLVHRPSSCMKMSTKLAMKRQSGGGAHPSRGFCEVGKLSRAMEIVKEMGSKGVKLDLRSYGIIIDGLVKKVEIDEACGMLKEVLYKGFIPPSPSSTFDGLICGLCKIGLVGKAMEPLKETVGKNIALAIRAWETLLIGSEFKSSFDEITSTDDKNLIHTGLLAITLTLRVNFLCSDINLGK</sequence>
<dbReference type="AlphaFoldDB" id="A0A7J0FAM0"/>
<evidence type="ECO:0000256" key="1">
    <source>
        <dbReference type="ARBA" id="ARBA00007626"/>
    </source>
</evidence>
<dbReference type="InterPro" id="IPR002885">
    <property type="entry name" value="PPR_rpt"/>
</dbReference>
<protein>
    <recommendedName>
        <fullName evidence="6">Pentatricopeptide repeat (PPR) superfamily protein</fullName>
    </recommendedName>
</protein>
<dbReference type="Gene3D" id="1.25.40.10">
    <property type="entry name" value="Tetratricopeptide repeat domain"/>
    <property type="match status" value="2"/>
</dbReference>
<evidence type="ECO:0000256" key="2">
    <source>
        <dbReference type="ARBA" id="ARBA00022737"/>
    </source>
</evidence>
<dbReference type="Pfam" id="PF13041">
    <property type="entry name" value="PPR_2"/>
    <property type="match status" value="2"/>
</dbReference>
<evidence type="ECO:0000313" key="5">
    <source>
        <dbReference type="Proteomes" id="UP000585474"/>
    </source>
</evidence>
<organism evidence="4 5">
    <name type="scientific">Actinidia rufa</name>
    <dbReference type="NCBI Taxonomy" id="165716"/>
    <lineage>
        <taxon>Eukaryota</taxon>
        <taxon>Viridiplantae</taxon>
        <taxon>Streptophyta</taxon>
        <taxon>Embryophyta</taxon>
        <taxon>Tracheophyta</taxon>
        <taxon>Spermatophyta</taxon>
        <taxon>Magnoliopsida</taxon>
        <taxon>eudicotyledons</taxon>
        <taxon>Gunneridae</taxon>
        <taxon>Pentapetalae</taxon>
        <taxon>asterids</taxon>
        <taxon>Ericales</taxon>
        <taxon>Actinidiaceae</taxon>
        <taxon>Actinidia</taxon>
    </lineage>
</organism>
<dbReference type="PROSITE" id="PS51375">
    <property type="entry name" value="PPR"/>
    <property type="match status" value="3"/>
</dbReference>
<evidence type="ECO:0008006" key="6">
    <source>
        <dbReference type="Google" id="ProtNLM"/>
    </source>
</evidence>
<dbReference type="OrthoDB" id="185373at2759"/>
<proteinExistence type="inferred from homology"/>
<feature type="repeat" description="PPR" evidence="3">
    <location>
        <begin position="70"/>
        <end position="104"/>
    </location>
</feature>
<gene>
    <name evidence="4" type="ORF">Acr_11g0000600</name>
</gene>
<dbReference type="Proteomes" id="UP000585474">
    <property type="component" value="Unassembled WGS sequence"/>
</dbReference>
<accession>A0A7J0FAM0</accession>
<feature type="repeat" description="PPR" evidence="3">
    <location>
        <begin position="226"/>
        <end position="260"/>
    </location>
</feature>
<evidence type="ECO:0000313" key="4">
    <source>
        <dbReference type="EMBL" id="GFY95754.1"/>
    </source>
</evidence>
<comment type="caution">
    <text evidence="4">The sequence shown here is derived from an EMBL/GenBank/DDBJ whole genome shotgun (WGS) entry which is preliminary data.</text>
</comment>
<name>A0A7J0FAM0_9ERIC</name>
<keyword evidence="5" id="KW-1185">Reference proteome</keyword>
<dbReference type="EMBL" id="BJWL01000011">
    <property type="protein sequence ID" value="GFY95754.1"/>
    <property type="molecule type" value="Genomic_DNA"/>
</dbReference>
<dbReference type="Pfam" id="PF01535">
    <property type="entry name" value="PPR"/>
    <property type="match status" value="1"/>
</dbReference>
<reference evidence="4 5" key="1">
    <citation type="submission" date="2019-07" db="EMBL/GenBank/DDBJ databases">
        <title>De Novo Assembly of kiwifruit Actinidia rufa.</title>
        <authorList>
            <person name="Sugita-Konishi S."/>
            <person name="Sato K."/>
            <person name="Mori E."/>
            <person name="Abe Y."/>
            <person name="Kisaki G."/>
            <person name="Hamano K."/>
            <person name="Suezawa K."/>
            <person name="Otani M."/>
            <person name="Fukuda T."/>
            <person name="Manabe T."/>
            <person name="Gomi K."/>
            <person name="Tabuchi M."/>
            <person name="Akimitsu K."/>
            <person name="Kataoka I."/>
        </authorList>
    </citation>
    <scope>NUCLEOTIDE SEQUENCE [LARGE SCALE GENOMIC DNA]</scope>
    <source>
        <strain evidence="5">cv. Fuchu</strain>
    </source>
</reference>
<dbReference type="InterPro" id="IPR011990">
    <property type="entry name" value="TPR-like_helical_dom_sf"/>
</dbReference>
<comment type="similarity">
    <text evidence="1">Belongs to the PPR family. P subfamily.</text>
</comment>